<feature type="transmembrane region" description="Helical" evidence="1">
    <location>
        <begin position="40"/>
        <end position="67"/>
    </location>
</feature>
<protein>
    <submittedName>
        <fullName evidence="2">Uncharacterized protein</fullName>
    </submittedName>
</protein>
<name>A0AA94F819_9BACT</name>
<keyword evidence="1" id="KW-0472">Membrane</keyword>
<proteinExistence type="predicted"/>
<keyword evidence="1" id="KW-0812">Transmembrane</keyword>
<reference evidence="2 3" key="1">
    <citation type="submission" date="2017-09" db="EMBL/GenBank/DDBJ databases">
        <title>Genomics of the genus Arcobacter.</title>
        <authorList>
            <person name="Perez-Cataluna A."/>
            <person name="Figueras M.J."/>
            <person name="Salas-Masso N."/>
        </authorList>
    </citation>
    <scope>NUCLEOTIDE SEQUENCE [LARGE SCALE GENOMIC DNA]</scope>
    <source>
        <strain evidence="2 3">CECT 7837</strain>
    </source>
</reference>
<comment type="caution">
    <text evidence="2">The sequence shown here is derived from an EMBL/GenBank/DDBJ whole genome shotgun (WGS) entry which is preliminary data.</text>
</comment>
<dbReference type="AlphaFoldDB" id="A0AA94F819"/>
<dbReference type="Proteomes" id="UP000290588">
    <property type="component" value="Unassembled WGS sequence"/>
</dbReference>
<evidence type="ECO:0000313" key="3">
    <source>
        <dbReference type="Proteomes" id="UP000290588"/>
    </source>
</evidence>
<feature type="non-terminal residue" evidence="2">
    <location>
        <position position="1"/>
    </location>
</feature>
<gene>
    <name evidence="2" type="ORF">CP962_14640</name>
</gene>
<keyword evidence="1" id="KW-1133">Transmembrane helix</keyword>
<sequence length="115" mass="11866">AFDSFTEYVKVAPSASFTLPASLTSIFAFSSSSIVASAPLLSVIVPVPVAVCVVICASVGVAVNVTVSSFSVIASSFTVTFTRTEDQSTGRFTFHVAGTSNHVVPPSVDSWTVLS</sequence>
<dbReference type="EMBL" id="NXIG01000123">
    <property type="protein sequence ID" value="RXI24654.1"/>
    <property type="molecule type" value="Genomic_DNA"/>
</dbReference>
<accession>A0AA94F819</accession>
<evidence type="ECO:0000256" key="1">
    <source>
        <dbReference type="SAM" id="Phobius"/>
    </source>
</evidence>
<organism evidence="2 3">
    <name type="scientific">Arcobacter ellisii</name>
    <dbReference type="NCBI Taxonomy" id="913109"/>
    <lineage>
        <taxon>Bacteria</taxon>
        <taxon>Pseudomonadati</taxon>
        <taxon>Campylobacterota</taxon>
        <taxon>Epsilonproteobacteria</taxon>
        <taxon>Campylobacterales</taxon>
        <taxon>Arcobacteraceae</taxon>
        <taxon>Arcobacter</taxon>
    </lineage>
</organism>
<evidence type="ECO:0000313" key="2">
    <source>
        <dbReference type="EMBL" id="RXI24654.1"/>
    </source>
</evidence>
<dbReference type="RefSeq" id="WP_164967307.1">
    <property type="nucleotide sequence ID" value="NZ_NXIG01000123.1"/>
</dbReference>